<gene>
    <name evidence="8" type="primary">HECTD2_1</name>
    <name evidence="8" type="ORF">CHARACLAT_016056</name>
</gene>
<dbReference type="PROSITE" id="PS50237">
    <property type="entry name" value="HECT"/>
    <property type="match status" value="1"/>
</dbReference>
<evidence type="ECO:0000256" key="5">
    <source>
        <dbReference type="ARBA" id="ARBA00022786"/>
    </source>
</evidence>
<sequence length="133" mass="15118">MWCSKRQLLRPEEVEMLVCGSPELDMSALQKAAQYEGYSKMDTTIRCFWDVVLAFPLELQKKLLHFATGSDRVPVGGMADLNFKISKIDVPADWLPISHTCFNQICLPPYRTRKELKHKLTIAISNAEGFGLE</sequence>
<dbReference type="Gene3D" id="3.30.2410.10">
    <property type="entry name" value="Hect, E3 ligase catalytic domain"/>
    <property type="match status" value="1"/>
</dbReference>
<dbReference type="EC" id="2.3.2.26" evidence="3"/>
<evidence type="ECO:0000256" key="4">
    <source>
        <dbReference type="ARBA" id="ARBA00022679"/>
    </source>
</evidence>
<dbReference type="PANTHER" id="PTHR11254:SF444">
    <property type="entry name" value="HECT DOMAIN CONTAINING UBIQUITIN LIGASE"/>
    <property type="match status" value="1"/>
</dbReference>
<dbReference type="Proteomes" id="UP001352852">
    <property type="component" value="Unassembled WGS sequence"/>
</dbReference>
<comment type="catalytic activity">
    <reaction evidence="1">
        <text>S-ubiquitinyl-[E2 ubiquitin-conjugating enzyme]-L-cysteine + [acceptor protein]-L-lysine = [E2 ubiquitin-conjugating enzyme]-L-cysteine + N(6)-ubiquitinyl-[acceptor protein]-L-lysine.</text>
        <dbReference type="EC" id="2.3.2.26"/>
    </reaction>
</comment>
<evidence type="ECO:0000313" key="9">
    <source>
        <dbReference type="Proteomes" id="UP001352852"/>
    </source>
</evidence>
<name>A0ABU7DRI8_9TELE</name>
<evidence type="ECO:0000256" key="2">
    <source>
        <dbReference type="ARBA" id="ARBA00004906"/>
    </source>
</evidence>
<keyword evidence="4" id="KW-0808">Transferase</keyword>
<evidence type="ECO:0000259" key="7">
    <source>
        <dbReference type="PROSITE" id="PS50237"/>
    </source>
</evidence>
<comment type="pathway">
    <text evidence="2">Protein modification; protein ubiquitination.</text>
</comment>
<dbReference type="PANTHER" id="PTHR11254">
    <property type="entry name" value="HECT DOMAIN UBIQUITIN-PROTEIN LIGASE"/>
    <property type="match status" value="1"/>
</dbReference>
<dbReference type="InterPro" id="IPR050409">
    <property type="entry name" value="E3_ubiq-protein_ligase"/>
</dbReference>
<comment type="caution">
    <text evidence="8">The sequence shown here is derived from an EMBL/GenBank/DDBJ whole genome shotgun (WGS) entry which is preliminary data.</text>
</comment>
<proteinExistence type="predicted"/>
<feature type="domain" description="HECT" evidence="7">
    <location>
        <begin position="7"/>
        <end position="133"/>
    </location>
</feature>
<evidence type="ECO:0000256" key="1">
    <source>
        <dbReference type="ARBA" id="ARBA00000885"/>
    </source>
</evidence>
<dbReference type="SMART" id="SM00119">
    <property type="entry name" value="HECTc"/>
    <property type="match status" value="1"/>
</dbReference>
<accession>A0ABU7DRI8</accession>
<evidence type="ECO:0000313" key="8">
    <source>
        <dbReference type="EMBL" id="MED6277692.1"/>
    </source>
</evidence>
<keyword evidence="5 6" id="KW-0833">Ubl conjugation pathway</keyword>
<dbReference type="Pfam" id="PF00632">
    <property type="entry name" value="HECT"/>
    <property type="match status" value="1"/>
</dbReference>
<keyword evidence="9" id="KW-1185">Reference proteome</keyword>
<reference evidence="8 9" key="1">
    <citation type="submission" date="2021-06" db="EMBL/GenBank/DDBJ databases">
        <authorList>
            <person name="Palmer J.M."/>
        </authorList>
    </citation>
    <scope>NUCLEOTIDE SEQUENCE [LARGE SCALE GENOMIC DNA]</scope>
    <source>
        <strain evidence="8 9">CL_MEX2019</strain>
        <tissue evidence="8">Muscle</tissue>
    </source>
</reference>
<dbReference type="EMBL" id="JAHUTJ010034067">
    <property type="protein sequence ID" value="MED6277692.1"/>
    <property type="molecule type" value="Genomic_DNA"/>
</dbReference>
<dbReference type="InterPro" id="IPR000569">
    <property type="entry name" value="HECT_dom"/>
</dbReference>
<feature type="active site" description="Glycyl thioester intermediate" evidence="6">
    <location>
        <position position="101"/>
    </location>
</feature>
<evidence type="ECO:0000256" key="6">
    <source>
        <dbReference type="PROSITE-ProRule" id="PRU00104"/>
    </source>
</evidence>
<dbReference type="InterPro" id="IPR035983">
    <property type="entry name" value="Hect_E3_ubiquitin_ligase"/>
</dbReference>
<organism evidence="8 9">
    <name type="scientific">Characodon lateralis</name>
    <dbReference type="NCBI Taxonomy" id="208331"/>
    <lineage>
        <taxon>Eukaryota</taxon>
        <taxon>Metazoa</taxon>
        <taxon>Chordata</taxon>
        <taxon>Craniata</taxon>
        <taxon>Vertebrata</taxon>
        <taxon>Euteleostomi</taxon>
        <taxon>Actinopterygii</taxon>
        <taxon>Neopterygii</taxon>
        <taxon>Teleostei</taxon>
        <taxon>Neoteleostei</taxon>
        <taxon>Acanthomorphata</taxon>
        <taxon>Ovalentaria</taxon>
        <taxon>Atherinomorphae</taxon>
        <taxon>Cyprinodontiformes</taxon>
        <taxon>Goodeidae</taxon>
        <taxon>Characodon</taxon>
    </lineage>
</organism>
<protein>
    <recommendedName>
        <fullName evidence="3">HECT-type E3 ubiquitin transferase</fullName>
        <ecNumber evidence="3">2.3.2.26</ecNumber>
    </recommendedName>
</protein>
<evidence type="ECO:0000256" key="3">
    <source>
        <dbReference type="ARBA" id="ARBA00012485"/>
    </source>
</evidence>
<dbReference type="SUPFAM" id="SSF56204">
    <property type="entry name" value="Hect, E3 ligase catalytic domain"/>
    <property type="match status" value="1"/>
</dbReference>